<dbReference type="PANTHER" id="PTHR34294:SF1">
    <property type="entry name" value="TRANSCRIPTIONAL REGULATOR LSRR"/>
    <property type="match status" value="1"/>
</dbReference>
<evidence type="ECO:0000256" key="2">
    <source>
        <dbReference type="ARBA" id="ARBA00023015"/>
    </source>
</evidence>
<protein>
    <submittedName>
        <fullName evidence="6">Putative transcriptional regulator protein</fullName>
    </submittedName>
</protein>
<dbReference type="SUPFAM" id="SSF100950">
    <property type="entry name" value="NagB/RpiA/CoA transferase-like"/>
    <property type="match status" value="1"/>
</dbReference>
<proteinExistence type="inferred from homology"/>
<gene>
    <name evidence="6" type="ORF">OG2516_17990</name>
</gene>
<feature type="domain" description="Sugar-binding" evidence="5">
    <location>
        <begin position="72"/>
        <end position="326"/>
    </location>
</feature>
<dbReference type="SUPFAM" id="SSF46785">
    <property type="entry name" value="Winged helix' DNA-binding domain"/>
    <property type="match status" value="1"/>
</dbReference>
<keyword evidence="2" id="KW-0805">Transcription regulation</keyword>
<dbReference type="Gene3D" id="3.40.50.1360">
    <property type="match status" value="1"/>
</dbReference>
<dbReference type="Gene3D" id="1.10.10.10">
    <property type="entry name" value="Winged helix-like DNA-binding domain superfamily/Winged helix DNA-binding domain"/>
    <property type="match status" value="1"/>
</dbReference>
<evidence type="ECO:0000256" key="1">
    <source>
        <dbReference type="ARBA" id="ARBA00010466"/>
    </source>
</evidence>
<sequence>MSDASFNRPLEESDVAERDRALMLRAAWLYFIEERTQSDIADALGVSRFRVNRMLADCREQGLVRIEVTAPMASCVELEQRAKQAFGLRHAVVVPTPVKPERTHAMIGAGLARYMSEQVADADKKIFGIGWGQTMREMLRHLRPTIRRDARIVALLGAPPRSSEENAIDIIGAMGRLLQAERYYMTAPIYADTPEARYVLTAQQFYADVKDLIMKADVACFAAGDMSEASLLIRHALPPGVSVAELTEAGAVGDILGTFIDIDGRPVDHPINRQLVGPGLSELRGVRPLVMASGGTGKVPVVTAALRSGHVEVLVTDEATMRAVLKNG</sequence>
<organism evidence="6 7">
    <name type="scientific">Oceanicola granulosus (strain ATCC BAA-861 / DSM 15982 / KCTC 12143 / HTCC2516)</name>
    <dbReference type="NCBI Taxonomy" id="314256"/>
    <lineage>
        <taxon>Bacteria</taxon>
        <taxon>Pseudomonadati</taxon>
        <taxon>Pseudomonadota</taxon>
        <taxon>Alphaproteobacteria</taxon>
        <taxon>Rhodobacterales</taxon>
        <taxon>Roseobacteraceae</taxon>
        <taxon>Oceanicola</taxon>
    </lineage>
</organism>
<dbReference type="InterPro" id="IPR036388">
    <property type="entry name" value="WH-like_DNA-bd_sf"/>
</dbReference>
<reference evidence="6 7" key="1">
    <citation type="journal article" date="2010" name="J. Bacteriol.">
        <title>Genome sequences of Oceanicola granulosus HTCC2516(T) and Oceanicola batsensis HTCC2597(TDelta).</title>
        <authorList>
            <person name="Thrash J.C."/>
            <person name="Cho J.C."/>
            <person name="Vergin K.L."/>
            <person name="Giovannoni S.J."/>
        </authorList>
    </citation>
    <scope>NUCLEOTIDE SEQUENCE [LARGE SCALE GENOMIC DNA]</scope>
    <source>
        <strain evidence="7">ATCC BAA-861 / DSM 15982 / KCTC 12143 / HTCC2516</strain>
    </source>
</reference>
<keyword evidence="3" id="KW-0238">DNA-binding</keyword>
<dbReference type="InterPro" id="IPR051054">
    <property type="entry name" value="SorC_transcr_regulators"/>
</dbReference>
<evidence type="ECO:0000313" key="7">
    <source>
        <dbReference type="Proteomes" id="UP000003635"/>
    </source>
</evidence>
<dbReference type="STRING" id="314256.OG2516_17990"/>
<dbReference type="AlphaFoldDB" id="Q2CEP6"/>
<keyword evidence="7" id="KW-1185">Reference proteome</keyword>
<evidence type="ECO:0000256" key="4">
    <source>
        <dbReference type="ARBA" id="ARBA00023163"/>
    </source>
</evidence>
<dbReference type="GO" id="GO:0003677">
    <property type="term" value="F:DNA binding"/>
    <property type="evidence" value="ECO:0007669"/>
    <property type="project" value="UniProtKB-KW"/>
</dbReference>
<dbReference type="InterPro" id="IPR007324">
    <property type="entry name" value="Sugar-bd_dom_put"/>
</dbReference>
<comment type="similarity">
    <text evidence="1">Belongs to the SorC transcriptional regulatory family.</text>
</comment>
<accession>Q2CEP6</accession>
<dbReference type="OrthoDB" id="9808171at2"/>
<evidence type="ECO:0000256" key="3">
    <source>
        <dbReference type="ARBA" id="ARBA00023125"/>
    </source>
</evidence>
<dbReference type="eggNOG" id="COG2390">
    <property type="taxonomic scope" value="Bacteria"/>
</dbReference>
<evidence type="ECO:0000259" key="5">
    <source>
        <dbReference type="Pfam" id="PF04198"/>
    </source>
</evidence>
<dbReference type="RefSeq" id="WP_007257066.1">
    <property type="nucleotide sequence ID" value="NZ_CH724110.1"/>
</dbReference>
<comment type="caution">
    <text evidence="6">The sequence shown here is derived from an EMBL/GenBank/DDBJ whole genome shotgun (WGS) entry which is preliminary data.</text>
</comment>
<dbReference type="GO" id="GO:0030246">
    <property type="term" value="F:carbohydrate binding"/>
    <property type="evidence" value="ECO:0007669"/>
    <property type="project" value="InterPro"/>
</dbReference>
<dbReference type="InterPro" id="IPR036390">
    <property type="entry name" value="WH_DNA-bd_sf"/>
</dbReference>
<name>Q2CEP6_OCEGH</name>
<dbReference type="Proteomes" id="UP000003635">
    <property type="component" value="Unassembled WGS sequence"/>
</dbReference>
<evidence type="ECO:0000313" key="6">
    <source>
        <dbReference type="EMBL" id="EAR51086.1"/>
    </source>
</evidence>
<dbReference type="EMBL" id="AAOT01000017">
    <property type="protein sequence ID" value="EAR51086.1"/>
    <property type="molecule type" value="Genomic_DNA"/>
</dbReference>
<dbReference type="InterPro" id="IPR037171">
    <property type="entry name" value="NagB/RpiA_transferase-like"/>
</dbReference>
<dbReference type="HOGENOM" id="CLU_054506_0_1_5"/>
<keyword evidence="4" id="KW-0804">Transcription</keyword>
<dbReference type="PANTHER" id="PTHR34294">
    <property type="entry name" value="TRANSCRIPTIONAL REGULATOR-RELATED"/>
    <property type="match status" value="1"/>
</dbReference>
<dbReference type="Pfam" id="PF04198">
    <property type="entry name" value="Sugar-bind"/>
    <property type="match status" value="1"/>
</dbReference>